<evidence type="ECO:0000256" key="4">
    <source>
        <dbReference type="ARBA" id="ARBA00023054"/>
    </source>
</evidence>
<keyword evidence="10" id="KW-1185">Reference proteome</keyword>
<name>A0A8C1PV57_CYPCA</name>
<dbReference type="PANTHER" id="PTHR31954">
    <property type="entry name" value="CILIA- AND FLAGELLA-ASSOCIATED PROTEIN 157"/>
    <property type="match status" value="1"/>
</dbReference>
<organism evidence="9 10">
    <name type="scientific">Cyprinus carpio</name>
    <name type="common">Common carp</name>
    <dbReference type="NCBI Taxonomy" id="7962"/>
    <lineage>
        <taxon>Eukaryota</taxon>
        <taxon>Metazoa</taxon>
        <taxon>Chordata</taxon>
        <taxon>Craniata</taxon>
        <taxon>Vertebrata</taxon>
        <taxon>Euteleostomi</taxon>
        <taxon>Actinopterygii</taxon>
        <taxon>Neopterygii</taxon>
        <taxon>Teleostei</taxon>
        <taxon>Ostariophysi</taxon>
        <taxon>Cypriniformes</taxon>
        <taxon>Cyprinidae</taxon>
        <taxon>Cyprininae</taxon>
        <taxon>Cyprinus</taxon>
    </lineage>
</organism>
<evidence type="ECO:0000256" key="6">
    <source>
        <dbReference type="ARBA" id="ARBA00023273"/>
    </source>
</evidence>
<feature type="coiled-coil region" evidence="7">
    <location>
        <begin position="333"/>
        <end position="377"/>
    </location>
</feature>
<keyword evidence="5" id="KW-0969">Cilium</keyword>
<dbReference type="GO" id="GO:0008017">
    <property type="term" value="F:microtubule binding"/>
    <property type="evidence" value="ECO:0007669"/>
    <property type="project" value="TreeGrafter"/>
</dbReference>
<proteinExistence type="inferred from homology"/>
<keyword evidence="6" id="KW-0966">Cell projection</keyword>
<dbReference type="AlphaFoldDB" id="A0A8C1PV57"/>
<feature type="coiled-coil region" evidence="7">
    <location>
        <begin position="235"/>
        <end position="304"/>
    </location>
</feature>
<comment type="subcellular location">
    <subcellularLocation>
        <location evidence="1">Cell projection</location>
        <location evidence="1">Cilium</location>
    </subcellularLocation>
</comment>
<reference evidence="9" key="1">
    <citation type="submission" date="2025-08" db="UniProtKB">
        <authorList>
            <consortium name="Ensembl"/>
        </authorList>
    </citation>
    <scope>IDENTIFICATION</scope>
</reference>
<evidence type="ECO:0000313" key="10">
    <source>
        <dbReference type="Proteomes" id="UP000694427"/>
    </source>
</evidence>
<keyword evidence="4 7" id="KW-0175">Coiled coil</keyword>
<accession>A0A8C1PV57</accession>
<evidence type="ECO:0000256" key="2">
    <source>
        <dbReference type="ARBA" id="ARBA00010841"/>
    </source>
</evidence>
<dbReference type="InterPro" id="IPR038844">
    <property type="entry name" value="CFAP157"/>
</dbReference>
<protein>
    <recommendedName>
        <fullName evidence="3">Cilia- and flagella-associated protein 157</fullName>
    </recommendedName>
</protein>
<feature type="region of interest" description="Disordered" evidence="8">
    <location>
        <begin position="1"/>
        <end position="36"/>
    </location>
</feature>
<dbReference type="GO" id="GO:0036064">
    <property type="term" value="C:ciliary basal body"/>
    <property type="evidence" value="ECO:0007669"/>
    <property type="project" value="TreeGrafter"/>
</dbReference>
<dbReference type="Proteomes" id="UP000694427">
    <property type="component" value="Unplaced"/>
</dbReference>
<evidence type="ECO:0000313" key="9">
    <source>
        <dbReference type="Ensembl" id="ENSCCRP00010110615.1"/>
    </source>
</evidence>
<dbReference type="GO" id="GO:0007288">
    <property type="term" value="P:sperm axoneme assembly"/>
    <property type="evidence" value="ECO:0007669"/>
    <property type="project" value="TreeGrafter"/>
</dbReference>
<evidence type="ECO:0000256" key="5">
    <source>
        <dbReference type="ARBA" id="ARBA00023069"/>
    </source>
</evidence>
<reference evidence="9" key="2">
    <citation type="submission" date="2025-09" db="UniProtKB">
        <authorList>
            <consortium name="Ensembl"/>
        </authorList>
    </citation>
    <scope>IDENTIFICATION</scope>
</reference>
<dbReference type="Ensembl" id="ENSCCRT00010123075.1">
    <property type="protein sequence ID" value="ENSCCRP00010110615.1"/>
    <property type="gene ID" value="ENSCCRG00010048762.1"/>
</dbReference>
<evidence type="ECO:0000256" key="3">
    <source>
        <dbReference type="ARBA" id="ARBA00014087"/>
    </source>
</evidence>
<accession>A0A8C1ABJ0</accession>
<sequence>MPPKKNGKGNGDKSLKKESTNPEQKTDEELTESDKNFYRAQIRDLEERLERYQHKCDELEVQEKDLYSKINNLEKEKKDIVLYLKRTLAQKEDELTDLAETLSRHQQAQEVERESFELQLSLLRHELQENKEKLTSENMALAGKLASLEEFSMQREKLMAERRSLEEQLQKQKEEHQAQIYNLEKKAVLDNDRLKKEMLQHVAAVAAEFRWVSDQKMPETTKRAMQENLSVTAQLQQLSDKTKELLKENDDLRAREKQLKIENAITEPLIHEITKKNVANQKVVHQLTEKCKQMQSEVEKCAKLQVEHQELLDSHSAVCTELDALRKKHATVIEVLNQTKAEAKRQRKELEEERTLRKQLKTVLEEAAVALKEALREVPKEEDSELKITVRRNQMMQKLLAVLDSAAALGNGPALTEFLPEVTCSHDLKKPSDIKRPSELLQKSTSHLSHFKTGDLGLVPRKTHTTSKIGNLTKSAYTYAHKKQSSDQ</sequence>
<evidence type="ECO:0000256" key="8">
    <source>
        <dbReference type="SAM" id="MobiDB-lite"/>
    </source>
</evidence>
<comment type="similarity">
    <text evidence="2">Belongs to the CFAP157 family.</text>
</comment>
<feature type="compositionally biased region" description="Basic and acidic residues" evidence="8">
    <location>
        <begin position="10"/>
        <end position="36"/>
    </location>
</feature>
<evidence type="ECO:0000256" key="1">
    <source>
        <dbReference type="ARBA" id="ARBA00004138"/>
    </source>
</evidence>
<dbReference type="PANTHER" id="PTHR31954:SF1">
    <property type="entry name" value="CILIA- AND FLAGELLA-ASSOCIATED PROTEIN 157"/>
    <property type="match status" value="1"/>
</dbReference>
<evidence type="ECO:0000256" key="7">
    <source>
        <dbReference type="SAM" id="Coils"/>
    </source>
</evidence>